<dbReference type="EMBL" id="NGAF01000005">
    <property type="protein sequence ID" value="OXR45142.1"/>
    <property type="molecule type" value="Genomic_DNA"/>
</dbReference>
<gene>
    <name evidence="4" type="primary">betI_11</name>
    <name evidence="4" type="ORF">B7C42_03099</name>
</gene>
<protein>
    <submittedName>
        <fullName evidence="4">HTH-type transcriptional regulator BetI</fullName>
    </submittedName>
</protein>
<evidence type="ECO:0000256" key="1">
    <source>
        <dbReference type="ARBA" id="ARBA00023125"/>
    </source>
</evidence>
<dbReference type="SUPFAM" id="SSF46689">
    <property type="entry name" value="Homeodomain-like"/>
    <property type="match status" value="1"/>
</dbReference>
<dbReference type="InterPro" id="IPR050109">
    <property type="entry name" value="HTH-type_TetR-like_transc_reg"/>
</dbReference>
<comment type="caution">
    <text evidence="4">The sequence shown here is derived from an EMBL/GenBank/DDBJ whole genome shotgun (WGS) entry which is preliminary data.</text>
</comment>
<dbReference type="Proteomes" id="UP000215506">
    <property type="component" value="Unassembled WGS sequence"/>
</dbReference>
<reference evidence="4 5" key="1">
    <citation type="submission" date="2017-07" db="EMBL/GenBank/DDBJ databases">
        <title>First draft Genome Sequence of Nocardia cerradoensis isolated from human infection.</title>
        <authorList>
            <person name="Carrasco G."/>
        </authorList>
    </citation>
    <scope>NUCLEOTIDE SEQUENCE [LARGE SCALE GENOMIC DNA]</scope>
    <source>
        <strain evidence="4 5">CNM20130759</strain>
    </source>
</reference>
<evidence type="ECO:0000256" key="2">
    <source>
        <dbReference type="PROSITE-ProRule" id="PRU00335"/>
    </source>
</evidence>
<feature type="DNA-binding region" description="H-T-H motif" evidence="2">
    <location>
        <begin position="37"/>
        <end position="56"/>
    </location>
</feature>
<dbReference type="AlphaFoldDB" id="A0A231H8M9"/>
<feature type="domain" description="HTH tetR-type" evidence="3">
    <location>
        <begin position="14"/>
        <end position="74"/>
    </location>
</feature>
<dbReference type="InterPro" id="IPR009057">
    <property type="entry name" value="Homeodomain-like_sf"/>
</dbReference>
<accession>A0A231H8M9</accession>
<dbReference type="PROSITE" id="PS50977">
    <property type="entry name" value="HTH_TETR_2"/>
    <property type="match status" value="1"/>
</dbReference>
<dbReference type="InterPro" id="IPR001647">
    <property type="entry name" value="HTH_TetR"/>
</dbReference>
<evidence type="ECO:0000259" key="3">
    <source>
        <dbReference type="PROSITE" id="PS50977"/>
    </source>
</evidence>
<dbReference type="PANTHER" id="PTHR30055">
    <property type="entry name" value="HTH-TYPE TRANSCRIPTIONAL REGULATOR RUTR"/>
    <property type="match status" value="1"/>
</dbReference>
<sequence>MSVDNGTHQRMGALERREQILAVATKHFEKRPYGEVSTVEIAKDAGVARPLINHYFGTKRDLYLEVLRRLSHVPPYIPSVAVRGLPTDALADRVRASIDHWLNVTWKHRTIWTSTIGIDVPSHDREIERILRQADEIAAERMIEALGLAEHEDYGRLHAMMLAYGGLAKAAGRQWLVHQSLSRGDVAVLLTRTLLTIVRDVVPDVGSTSPAPHP</sequence>
<keyword evidence="5" id="KW-1185">Reference proteome</keyword>
<evidence type="ECO:0000313" key="4">
    <source>
        <dbReference type="EMBL" id="OXR45142.1"/>
    </source>
</evidence>
<dbReference type="Pfam" id="PF00440">
    <property type="entry name" value="TetR_N"/>
    <property type="match status" value="1"/>
</dbReference>
<proteinExistence type="predicted"/>
<dbReference type="PANTHER" id="PTHR30055:SF226">
    <property type="entry name" value="HTH-TYPE TRANSCRIPTIONAL REGULATOR PKSA"/>
    <property type="match status" value="1"/>
</dbReference>
<keyword evidence="1 2" id="KW-0238">DNA-binding</keyword>
<dbReference type="GO" id="GO:0000976">
    <property type="term" value="F:transcription cis-regulatory region binding"/>
    <property type="evidence" value="ECO:0007669"/>
    <property type="project" value="TreeGrafter"/>
</dbReference>
<dbReference type="RefSeq" id="WP_094025651.1">
    <property type="nucleotide sequence ID" value="NZ_NGAF01000005.1"/>
</dbReference>
<dbReference type="Gene3D" id="1.10.357.10">
    <property type="entry name" value="Tetracycline Repressor, domain 2"/>
    <property type="match status" value="1"/>
</dbReference>
<name>A0A231H8M9_9NOCA</name>
<organism evidence="4 5">
    <name type="scientific">Nocardia cerradoensis</name>
    <dbReference type="NCBI Taxonomy" id="85688"/>
    <lineage>
        <taxon>Bacteria</taxon>
        <taxon>Bacillati</taxon>
        <taxon>Actinomycetota</taxon>
        <taxon>Actinomycetes</taxon>
        <taxon>Mycobacteriales</taxon>
        <taxon>Nocardiaceae</taxon>
        <taxon>Nocardia</taxon>
    </lineage>
</organism>
<dbReference type="GO" id="GO:0003700">
    <property type="term" value="F:DNA-binding transcription factor activity"/>
    <property type="evidence" value="ECO:0007669"/>
    <property type="project" value="TreeGrafter"/>
</dbReference>
<evidence type="ECO:0000313" key="5">
    <source>
        <dbReference type="Proteomes" id="UP000215506"/>
    </source>
</evidence>